<dbReference type="InterPro" id="IPR025200">
    <property type="entry name" value="PPK_C_dom2"/>
</dbReference>
<dbReference type="SUPFAM" id="SSF140356">
    <property type="entry name" value="PPK N-terminal domain-like"/>
    <property type="match status" value="1"/>
</dbReference>
<evidence type="ECO:0000256" key="6">
    <source>
        <dbReference type="ARBA" id="ARBA00022840"/>
    </source>
</evidence>
<protein>
    <recommendedName>
        <fullName evidence="8 9">Polyphosphate kinase</fullName>
        <ecNumber evidence="8 9">2.7.4.1</ecNumber>
    </recommendedName>
    <alternativeName>
        <fullName evidence="8">ATP-polyphosphate phosphotransferase</fullName>
    </alternativeName>
    <alternativeName>
        <fullName evidence="8">Polyphosphoric acid kinase</fullName>
    </alternativeName>
</protein>
<dbReference type="InterPro" id="IPR036832">
    <property type="entry name" value="PPK_N_dom_sf"/>
</dbReference>
<dbReference type="InterPro" id="IPR036830">
    <property type="entry name" value="PP_kinase_middle_dom_sf"/>
</dbReference>
<comment type="cofactor">
    <cofactor evidence="8">
        <name>Mg(2+)</name>
        <dbReference type="ChEBI" id="CHEBI:18420"/>
    </cofactor>
</comment>
<dbReference type="Gene3D" id="3.30.1840.10">
    <property type="entry name" value="Polyphosphate kinase middle domain"/>
    <property type="match status" value="1"/>
</dbReference>
<feature type="binding site" evidence="8">
    <location>
        <position position="596"/>
    </location>
    <ligand>
        <name>ATP</name>
        <dbReference type="ChEBI" id="CHEBI:30616"/>
    </ligand>
</feature>
<dbReference type="EC" id="2.7.4.1" evidence="8 9"/>
<comment type="similarity">
    <text evidence="8 9">Belongs to the polyphosphate kinase 1 (PPK1) family.</text>
</comment>
<feature type="binding site" evidence="8">
    <location>
        <position position="379"/>
    </location>
    <ligand>
        <name>Mg(2+)</name>
        <dbReference type="ChEBI" id="CHEBI:18420"/>
    </ligand>
</feature>
<feature type="active site" description="Phosphohistidine intermediate" evidence="8">
    <location>
        <position position="439"/>
    </location>
</feature>
<dbReference type="InterPro" id="IPR003414">
    <property type="entry name" value="PP_kinase"/>
</dbReference>
<dbReference type="OrthoDB" id="9761456at2"/>
<keyword evidence="2 8" id="KW-0808">Transferase</keyword>
<comment type="caution">
    <text evidence="11">The sequence shown here is derived from an EMBL/GenBank/DDBJ whole genome shotgun (WGS) entry which is preliminary data.</text>
</comment>
<dbReference type="AlphaFoldDB" id="A0A2A5JPZ0"/>
<comment type="catalytic activity">
    <reaction evidence="8 9">
        <text>[phosphate](n) + ATP = [phosphate](n+1) + ADP</text>
        <dbReference type="Rhea" id="RHEA:19573"/>
        <dbReference type="Rhea" id="RHEA-COMP:9859"/>
        <dbReference type="Rhea" id="RHEA-COMP:14280"/>
        <dbReference type="ChEBI" id="CHEBI:16838"/>
        <dbReference type="ChEBI" id="CHEBI:30616"/>
        <dbReference type="ChEBI" id="CHEBI:456216"/>
        <dbReference type="EC" id="2.7.4.1"/>
    </reaction>
</comment>
<dbReference type="Proteomes" id="UP000228621">
    <property type="component" value="Unassembled WGS sequence"/>
</dbReference>
<feature type="binding site" evidence="8">
    <location>
        <position position="51"/>
    </location>
    <ligand>
        <name>ATP</name>
        <dbReference type="ChEBI" id="CHEBI:30616"/>
    </ligand>
</feature>
<evidence type="ECO:0000313" key="12">
    <source>
        <dbReference type="Proteomes" id="UP000228621"/>
    </source>
</evidence>
<dbReference type="SUPFAM" id="SSF143724">
    <property type="entry name" value="PHP14-like"/>
    <property type="match status" value="1"/>
</dbReference>
<dbReference type="NCBIfam" id="NF003917">
    <property type="entry name" value="PRK05443.1-1"/>
    <property type="match status" value="1"/>
</dbReference>
<dbReference type="NCBIfam" id="TIGR03705">
    <property type="entry name" value="poly_P_kin"/>
    <property type="match status" value="1"/>
</dbReference>
<keyword evidence="7 8" id="KW-0460">Magnesium</keyword>
<dbReference type="CDD" id="cd09167">
    <property type="entry name" value="PLDc_EcPPK1_C2_like"/>
    <property type="match status" value="1"/>
</dbReference>
<dbReference type="GO" id="GO:0009358">
    <property type="term" value="C:polyphosphate kinase complex"/>
    <property type="evidence" value="ECO:0007669"/>
    <property type="project" value="InterPro"/>
</dbReference>
<feature type="binding site" evidence="8">
    <location>
        <position position="568"/>
    </location>
    <ligand>
        <name>ATP</name>
        <dbReference type="ChEBI" id="CHEBI:30616"/>
    </ligand>
</feature>
<dbReference type="Pfam" id="PF17941">
    <property type="entry name" value="PP_kinase_C_1"/>
    <property type="match status" value="1"/>
</dbReference>
<evidence type="ECO:0000313" key="11">
    <source>
        <dbReference type="EMBL" id="PCK31437.1"/>
    </source>
</evidence>
<dbReference type="InterPro" id="IPR024953">
    <property type="entry name" value="PP_kinase_middle"/>
</dbReference>
<evidence type="ECO:0000256" key="4">
    <source>
        <dbReference type="ARBA" id="ARBA00022741"/>
    </source>
</evidence>
<evidence type="ECO:0000256" key="2">
    <source>
        <dbReference type="ARBA" id="ARBA00022679"/>
    </source>
</evidence>
<proteinExistence type="inferred from homology"/>
<evidence type="ECO:0000256" key="5">
    <source>
        <dbReference type="ARBA" id="ARBA00022777"/>
    </source>
</evidence>
<keyword evidence="6 8" id="KW-0067">ATP-binding</keyword>
<dbReference type="InterPro" id="IPR001736">
    <property type="entry name" value="PLipase_D/transphosphatidylase"/>
</dbReference>
<keyword evidence="12" id="KW-1185">Reference proteome</keyword>
<dbReference type="FunFam" id="3.30.870.10:FF:000001">
    <property type="entry name" value="Polyphosphate kinase"/>
    <property type="match status" value="1"/>
</dbReference>
<dbReference type="InterPro" id="IPR025198">
    <property type="entry name" value="PPK_N_dom"/>
</dbReference>
<keyword evidence="3 8" id="KW-0479">Metal-binding</keyword>
<dbReference type="Pfam" id="PF13090">
    <property type="entry name" value="PP_kinase_C"/>
    <property type="match status" value="1"/>
</dbReference>
<evidence type="ECO:0000259" key="10">
    <source>
        <dbReference type="PROSITE" id="PS50035"/>
    </source>
</evidence>
<dbReference type="HAMAP" id="MF_00347">
    <property type="entry name" value="Polyphosphate_kinase"/>
    <property type="match status" value="1"/>
</dbReference>
<feature type="domain" description="PLD phosphodiesterase" evidence="10">
    <location>
        <begin position="591"/>
        <end position="621"/>
    </location>
</feature>
<keyword evidence="4 8" id="KW-0547">Nucleotide-binding</keyword>
<dbReference type="GO" id="GO:0008976">
    <property type="term" value="F:polyphosphate kinase activity"/>
    <property type="evidence" value="ECO:0007669"/>
    <property type="project" value="UniProtKB-UniRule"/>
</dbReference>
<dbReference type="PIRSF" id="PIRSF015589">
    <property type="entry name" value="PP_kinase"/>
    <property type="match status" value="1"/>
</dbReference>
<dbReference type="Pfam" id="PF13089">
    <property type="entry name" value="PP_kinase_N"/>
    <property type="match status" value="1"/>
</dbReference>
<accession>A0A2A5JPZ0</accession>
<comment type="PTM">
    <text evidence="8 9">An intermediate of this reaction is the autophosphorylated ppk in which a phosphate is covalently linked to a histidine residue through a N-P bond.</text>
</comment>
<dbReference type="PANTHER" id="PTHR30218:SF0">
    <property type="entry name" value="POLYPHOSPHATE KINASE"/>
    <property type="match status" value="1"/>
</dbReference>
<dbReference type="Gene3D" id="3.30.870.10">
    <property type="entry name" value="Endonuclease Chain A"/>
    <property type="match status" value="2"/>
</dbReference>
<evidence type="ECO:0000256" key="1">
    <source>
        <dbReference type="ARBA" id="ARBA00022553"/>
    </source>
</evidence>
<feature type="binding site" evidence="8">
    <location>
        <position position="409"/>
    </location>
    <ligand>
        <name>Mg(2+)</name>
        <dbReference type="ChEBI" id="CHEBI:18420"/>
    </ligand>
</feature>
<dbReference type="EMBL" id="NKHF01000055">
    <property type="protein sequence ID" value="PCK31437.1"/>
    <property type="molecule type" value="Genomic_DNA"/>
</dbReference>
<dbReference type="PANTHER" id="PTHR30218">
    <property type="entry name" value="POLYPHOSPHATE KINASE"/>
    <property type="match status" value="1"/>
</dbReference>
<evidence type="ECO:0000256" key="3">
    <source>
        <dbReference type="ARBA" id="ARBA00022723"/>
    </source>
</evidence>
<evidence type="ECO:0000256" key="7">
    <source>
        <dbReference type="ARBA" id="ARBA00022842"/>
    </source>
</evidence>
<evidence type="ECO:0000256" key="8">
    <source>
        <dbReference type="HAMAP-Rule" id="MF_00347"/>
    </source>
</evidence>
<reference evidence="12" key="1">
    <citation type="journal article" date="2019" name="Genome Announc.">
        <title>Draft Genome Sequence of Pseudoalteromonas piscicida Strain 36Y ROTHPW, an Hypersaline Seawater Isolate from the South Coast of Sonora, Mexico.</title>
        <authorList>
            <person name="Sanchez-Diaz R."/>
            <person name="Molina-Garza Z.J."/>
            <person name="Cruz-Suarez L.E."/>
            <person name="Selvin J."/>
            <person name="Kiran G.S."/>
            <person name="Ibarra-Gamez J.C."/>
            <person name="Gomez-Gil B."/>
            <person name="Galaviz-Silva L."/>
        </authorList>
    </citation>
    <scope>NUCLEOTIDE SEQUENCE [LARGE SCALE GENOMIC DNA]</scope>
    <source>
        <strain evidence="12">36Y_RITHPW</strain>
    </source>
</reference>
<name>A0A2A5JPZ0_PSEO7</name>
<keyword evidence="1 8" id="KW-0597">Phosphoprotein</keyword>
<dbReference type="GO" id="GO:0046872">
    <property type="term" value="F:metal ion binding"/>
    <property type="evidence" value="ECO:0007669"/>
    <property type="project" value="UniProtKB-KW"/>
</dbReference>
<sequence>MQAVSPEHKTITYFAKELSWLSFNERVLQEAKDPANPIIERIRFLGIFSNNLDEFFQVRVADVKRRILLNNLPDTNFDEDEALLADIQKKVLELGKKFNAIYDQILKDLNEHNIHIEQPEALSDFHKTWLANYFKDQVLPHLLPMMINESKDYSDNINDTMTYLFVELNGEKQHHAFLEVPTDRLNRFVQLPPEKTRRHKTIVLLDDVVRFFIADVFKSFFKFERIDAYSMKLTRDAEYNLDDELEEGVLDTMSKGLKQRLYAEPVRLVYEESMPDEMLKLMKKRLGVTGQDAMIPAGRYRNFRDFISFPNVGRGYLENKPLPPLKSSAFAKYSSVFRAISAQDILLYYPYHTFNHMLEYVRQAAFDPRVTQIKVNIYRVAKQSRLIASLISAAKNGKKVTVMVELKARFDEQNNIEWAKLMSEYGIKVMLGIPALKVHSKLCVVHRREKGKIVKYAHIGTGNFHEKTARIYTDFSLFTKHPDITEECDSVFRFIESSYLPFKFDHLMISPLNARSRILELIDDEINHAEQGKSGKVTIKINNLVDKQLVDKLYEASRKGVKVRLIVRGMCALIPGIAHFSDNIKIISIVDRFLEHPRVMIFENNGDQKVYISSADWMTRNLDHRVEVGTPIYAEHLKKLIIDIIELQFKDRTKARVIDAEQKNLYVRRGNRKKIRSQIAIYDHLKKWELHQLNEAKE</sequence>
<dbReference type="CDD" id="cd09164">
    <property type="entry name" value="PLDc_EcPPK1_C1_like"/>
    <property type="match status" value="1"/>
</dbReference>
<feature type="binding site" evidence="8">
    <location>
        <position position="472"/>
    </location>
    <ligand>
        <name>ATP</name>
        <dbReference type="ChEBI" id="CHEBI:30616"/>
    </ligand>
</feature>
<organism evidence="11 12">
    <name type="scientific">Pseudoalteromonas piscicida</name>
    <dbReference type="NCBI Taxonomy" id="43662"/>
    <lineage>
        <taxon>Bacteria</taxon>
        <taxon>Pseudomonadati</taxon>
        <taxon>Pseudomonadota</taxon>
        <taxon>Gammaproteobacteria</taxon>
        <taxon>Alteromonadales</taxon>
        <taxon>Pseudoalteromonadaceae</taxon>
        <taxon>Pseudoalteromonas</taxon>
    </lineage>
</organism>
<evidence type="ECO:0000256" key="9">
    <source>
        <dbReference type="RuleBase" id="RU003800"/>
    </source>
</evidence>
<dbReference type="RefSeq" id="WP_099642380.1">
    <property type="nucleotide sequence ID" value="NZ_JAQPZX010000012.1"/>
</dbReference>
<comment type="function">
    <text evidence="8 9">Catalyzes the reversible transfer of the terminal phosphate of ATP to form a long-chain polyphosphate (polyP).</text>
</comment>
<dbReference type="GO" id="GO:0005524">
    <property type="term" value="F:ATP binding"/>
    <property type="evidence" value="ECO:0007669"/>
    <property type="project" value="UniProtKB-KW"/>
</dbReference>
<keyword evidence="5 8" id="KW-0418">Kinase</keyword>
<dbReference type="PROSITE" id="PS50035">
    <property type="entry name" value="PLD"/>
    <property type="match status" value="1"/>
</dbReference>
<dbReference type="SUPFAM" id="SSF56024">
    <property type="entry name" value="Phospholipase D/nuclease"/>
    <property type="match status" value="2"/>
</dbReference>
<dbReference type="Pfam" id="PF02503">
    <property type="entry name" value="PP_kinase"/>
    <property type="match status" value="1"/>
</dbReference>
<dbReference type="InterPro" id="IPR041108">
    <property type="entry name" value="PP_kinase_C_1"/>
</dbReference>
<dbReference type="GO" id="GO:0006799">
    <property type="term" value="P:polyphosphate biosynthetic process"/>
    <property type="evidence" value="ECO:0007669"/>
    <property type="project" value="UniProtKB-UniRule"/>
</dbReference>
<dbReference type="Gene3D" id="1.20.58.310">
    <property type="entry name" value="Polyphosphate kinase N-terminal domain"/>
    <property type="match status" value="1"/>
</dbReference>
<gene>
    <name evidence="11" type="primary">ppk1</name>
    <name evidence="8" type="synonym">ppk</name>
    <name evidence="11" type="ORF">CEX98_12385</name>
</gene>